<comment type="caution">
    <text evidence="1">The sequence shown here is derived from an EMBL/GenBank/DDBJ whole genome shotgun (WGS) entry which is preliminary data.</text>
</comment>
<keyword evidence="2" id="KW-1185">Reference proteome</keyword>
<protein>
    <submittedName>
        <fullName evidence="1">Uncharacterized protein</fullName>
    </submittedName>
</protein>
<evidence type="ECO:0000313" key="2">
    <source>
        <dbReference type="Proteomes" id="UP001497700"/>
    </source>
</evidence>
<dbReference type="EMBL" id="MU393583">
    <property type="protein sequence ID" value="KAI4860535.1"/>
    <property type="molecule type" value="Genomic_DNA"/>
</dbReference>
<name>A0ACB9YNC2_9PEZI</name>
<sequence>MPKRAFDTCTAMPATDRLPPVKVQKTERSHEENQERAYIAASRRADRSLEARVQSARQASEIHRRRTGRGLKVSEEIVLKEEMYEEEEDDLPRHYRYLTSHLQTNSPDMNNRVNAYITTQTAMATMARYNEVNRLFSESFPTAVAYNNSMYMSPLVNNNGGYPHRLSTSGSSQGTPATRTQSVSSHVSSQSQYDRRDSTSVGSPALHPGTAMSSPPALTPGSSTTDADTSESKSTPYQTPSAFSNLPLDPQLLQQSTTSSAFTSELSNDVKMLANIDMGDPMAMHFMGEDPSSFQMFGPYPGDSSTLEDSSKESAHHTIETFSPQDGTIPDDNFLSLDSSMGLLDIPTNSFSRLGTPGGGAQGDWENFVDFGSDQ</sequence>
<evidence type="ECO:0000313" key="1">
    <source>
        <dbReference type="EMBL" id="KAI4860535.1"/>
    </source>
</evidence>
<organism evidence="1 2">
    <name type="scientific">Hypoxylon rubiginosum</name>
    <dbReference type="NCBI Taxonomy" id="110542"/>
    <lineage>
        <taxon>Eukaryota</taxon>
        <taxon>Fungi</taxon>
        <taxon>Dikarya</taxon>
        <taxon>Ascomycota</taxon>
        <taxon>Pezizomycotina</taxon>
        <taxon>Sordariomycetes</taxon>
        <taxon>Xylariomycetidae</taxon>
        <taxon>Xylariales</taxon>
        <taxon>Hypoxylaceae</taxon>
        <taxon>Hypoxylon</taxon>
    </lineage>
</organism>
<accession>A0ACB9YNC2</accession>
<proteinExistence type="predicted"/>
<reference evidence="1 2" key="1">
    <citation type="journal article" date="2022" name="New Phytol.">
        <title>Ecological generalism drives hyperdiversity of secondary metabolite gene clusters in xylarialean endophytes.</title>
        <authorList>
            <person name="Franco M.E.E."/>
            <person name="Wisecaver J.H."/>
            <person name="Arnold A.E."/>
            <person name="Ju Y.M."/>
            <person name="Slot J.C."/>
            <person name="Ahrendt S."/>
            <person name="Moore L.P."/>
            <person name="Eastman K.E."/>
            <person name="Scott K."/>
            <person name="Konkel Z."/>
            <person name="Mondo S.J."/>
            <person name="Kuo A."/>
            <person name="Hayes R.D."/>
            <person name="Haridas S."/>
            <person name="Andreopoulos B."/>
            <person name="Riley R."/>
            <person name="LaButti K."/>
            <person name="Pangilinan J."/>
            <person name="Lipzen A."/>
            <person name="Amirebrahimi M."/>
            <person name="Yan J."/>
            <person name="Adam C."/>
            <person name="Keymanesh K."/>
            <person name="Ng V."/>
            <person name="Louie K."/>
            <person name="Northen T."/>
            <person name="Drula E."/>
            <person name="Henrissat B."/>
            <person name="Hsieh H.M."/>
            <person name="Youens-Clark K."/>
            <person name="Lutzoni F."/>
            <person name="Miadlikowska J."/>
            <person name="Eastwood D.C."/>
            <person name="Hamelin R.C."/>
            <person name="Grigoriev I.V."/>
            <person name="U'Ren J.M."/>
        </authorList>
    </citation>
    <scope>NUCLEOTIDE SEQUENCE [LARGE SCALE GENOMIC DNA]</scope>
    <source>
        <strain evidence="1 2">CBS 119005</strain>
    </source>
</reference>
<dbReference type="Proteomes" id="UP001497700">
    <property type="component" value="Unassembled WGS sequence"/>
</dbReference>
<gene>
    <name evidence="1" type="ORF">F4820DRAFT_107181</name>
</gene>